<protein>
    <submittedName>
        <fullName evidence="1">Uncharacterized protein</fullName>
    </submittedName>
</protein>
<dbReference type="KEGG" id="paun:MJA45_02035"/>
<keyword evidence="2" id="KW-1185">Reference proteome</keyword>
<gene>
    <name evidence="1" type="ORF">MJA45_02035</name>
</gene>
<dbReference type="RefSeq" id="WP_315605633.1">
    <property type="nucleotide sequence ID" value="NZ_CP130318.1"/>
</dbReference>
<evidence type="ECO:0000313" key="2">
    <source>
        <dbReference type="Proteomes" id="UP001305702"/>
    </source>
</evidence>
<dbReference type="AlphaFoldDB" id="A0AA96LER1"/>
<evidence type="ECO:0000313" key="1">
    <source>
        <dbReference type="EMBL" id="WNQ11858.1"/>
    </source>
</evidence>
<proteinExistence type="predicted"/>
<dbReference type="Proteomes" id="UP001305702">
    <property type="component" value="Chromosome"/>
</dbReference>
<sequence>MKMVYEWKPEIVDIKETENGKDIEFSIRVIAEAYYETMKAVQQVFEENDVITDVFLYTFPQHEYRVIVRKDYYEDFILQLLKHRLLTKAEWKEETH</sequence>
<accession>A0AA96LER1</accession>
<name>A0AA96LER1_9BACL</name>
<reference evidence="1 2" key="1">
    <citation type="submission" date="2022-02" db="EMBL/GenBank/DDBJ databases">
        <title>Paenibacillus sp. MBLB1776 Whole Genome Shotgun Sequencing.</title>
        <authorList>
            <person name="Hwang C.Y."/>
            <person name="Cho E.-S."/>
            <person name="Seo M.-J."/>
        </authorList>
    </citation>
    <scope>NUCLEOTIDE SEQUENCE [LARGE SCALE GENOMIC DNA]</scope>
    <source>
        <strain evidence="1 2">MBLB1776</strain>
    </source>
</reference>
<dbReference type="EMBL" id="CP130318">
    <property type="protein sequence ID" value="WNQ11858.1"/>
    <property type="molecule type" value="Genomic_DNA"/>
</dbReference>
<organism evidence="1 2">
    <name type="scientific">Paenibacillus aurantius</name>
    <dbReference type="NCBI Taxonomy" id="2918900"/>
    <lineage>
        <taxon>Bacteria</taxon>
        <taxon>Bacillati</taxon>
        <taxon>Bacillota</taxon>
        <taxon>Bacilli</taxon>
        <taxon>Bacillales</taxon>
        <taxon>Paenibacillaceae</taxon>
        <taxon>Paenibacillus</taxon>
    </lineage>
</organism>